<dbReference type="Pfam" id="PF02378">
    <property type="entry name" value="PTS_EIIC"/>
    <property type="match status" value="1"/>
</dbReference>
<dbReference type="InterPro" id="IPR003352">
    <property type="entry name" value="PTS_EIIC"/>
</dbReference>
<name>A0A5N1IGB9_LACJE</name>
<dbReference type="SUPFAM" id="SSF51261">
    <property type="entry name" value="Duplicated hybrid motif"/>
    <property type="match status" value="1"/>
</dbReference>
<comment type="catalytic activity">
    <reaction evidence="13">
        <text>N(pros)-phospho-L-histidyl-[protein](out) + sucrose = sucrose 6(G)-phosphate(in) + L-histidyl-[protein]</text>
        <dbReference type="Rhea" id="RHEA:49236"/>
        <dbReference type="Rhea" id="RHEA-COMP:9745"/>
        <dbReference type="Rhea" id="RHEA-COMP:9746"/>
        <dbReference type="ChEBI" id="CHEBI:17992"/>
        <dbReference type="ChEBI" id="CHEBI:29979"/>
        <dbReference type="ChEBI" id="CHEBI:64837"/>
        <dbReference type="ChEBI" id="CHEBI:91002"/>
        <dbReference type="EC" id="2.7.1.211"/>
    </reaction>
</comment>
<dbReference type="InterPro" id="IPR050558">
    <property type="entry name" value="PTS_Sugar-Specific_Components"/>
</dbReference>
<evidence type="ECO:0000256" key="9">
    <source>
        <dbReference type="ARBA" id="ARBA00022989"/>
    </source>
</evidence>
<dbReference type="InterPro" id="IPR001127">
    <property type="entry name" value="PTS_EIIA_1_perm"/>
</dbReference>
<evidence type="ECO:0000256" key="1">
    <source>
        <dbReference type="ARBA" id="ARBA00004651"/>
    </source>
</evidence>
<protein>
    <recommendedName>
        <fullName evidence="14">PTS system sucrose-specific EIIBCA component</fullName>
        <ecNumber evidence="11">2.7.1.211</ecNumber>
    </recommendedName>
    <alternativeName>
        <fullName evidence="15">EIIBCA-Scr</fullName>
    </alternativeName>
</protein>
<dbReference type="PANTHER" id="PTHR30175:SF1">
    <property type="entry name" value="PTS SYSTEM ARBUTIN-, CELLOBIOSE-, AND SALICIN-SPECIFIC EIIBC COMPONENT-RELATED"/>
    <property type="match status" value="1"/>
</dbReference>
<dbReference type="InterPro" id="IPR011055">
    <property type="entry name" value="Dup_hybrid_motif"/>
</dbReference>
<dbReference type="EMBL" id="VYWW01000001">
    <property type="protein sequence ID" value="KAA9324408.1"/>
    <property type="molecule type" value="Genomic_DNA"/>
</dbReference>
<keyword evidence="10 17" id="KW-0472">Membrane</keyword>
<accession>A0A5N1IGB9</accession>
<dbReference type="PROSITE" id="PS51093">
    <property type="entry name" value="PTS_EIIA_TYPE_1"/>
    <property type="match status" value="1"/>
</dbReference>
<keyword evidence="5" id="KW-0808">Transferase</keyword>
<dbReference type="FunFam" id="3.30.1360.60:FF:000001">
    <property type="entry name" value="PTS system glucose-specific IIBC component PtsG"/>
    <property type="match status" value="1"/>
</dbReference>
<gene>
    <name evidence="21" type="ORF">F6H94_00140</name>
</gene>
<dbReference type="PANTHER" id="PTHR30175">
    <property type="entry name" value="PHOSPHOTRANSFERASE SYSTEM TRANSPORT PROTEIN"/>
    <property type="match status" value="1"/>
</dbReference>
<comment type="function">
    <text evidence="12">The phosphoenolpyruvate-dependent sugar phosphotransferase system (sugar PTS), a major carbohydrate active transport system, catalyzes the phosphorylation of incoming sugar substrates concomitantly with their translocation across the cell membrane. This system is involved in sucrose transport.</text>
</comment>
<evidence type="ECO:0000259" key="18">
    <source>
        <dbReference type="PROSITE" id="PS51093"/>
    </source>
</evidence>
<evidence type="ECO:0000313" key="22">
    <source>
        <dbReference type="Proteomes" id="UP000327236"/>
    </source>
</evidence>
<feature type="transmembrane region" description="Helical" evidence="17">
    <location>
        <begin position="340"/>
        <end position="360"/>
    </location>
</feature>
<evidence type="ECO:0000259" key="20">
    <source>
        <dbReference type="PROSITE" id="PS51103"/>
    </source>
</evidence>
<feature type="domain" description="PTS EIIC type-1" evidence="20">
    <location>
        <begin position="107"/>
        <end position="477"/>
    </location>
</feature>
<keyword evidence="7 17" id="KW-0812">Transmembrane</keyword>
<evidence type="ECO:0000256" key="15">
    <source>
        <dbReference type="ARBA" id="ARBA00081008"/>
    </source>
</evidence>
<keyword evidence="8" id="KW-0418">Kinase</keyword>
<reference evidence="21 22" key="1">
    <citation type="submission" date="2019-09" db="EMBL/GenBank/DDBJ databases">
        <title>Draft genome sequence assemblies of isolates from the urinary tract.</title>
        <authorList>
            <person name="Mores C.R."/>
            <person name="Putonti C."/>
            <person name="Wolfe A.J."/>
        </authorList>
    </citation>
    <scope>NUCLEOTIDE SEQUENCE [LARGE SCALE GENOMIC DNA]</scope>
    <source>
        <strain evidence="21 22">UMB246</strain>
    </source>
</reference>
<feature type="transmembrane region" description="Helical" evidence="17">
    <location>
        <begin position="302"/>
        <end position="328"/>
    </location>
</feature>
<evidence type="ECO:0000256" key="13">
    <source>
        <dbReference type="ARBA" id="ARBA00048931"/>
    </source>
</evidence>
<evidence type="ECO:0000256" key="12">
    <source>
        <dbReference type="ARBA" id="ARBA00045139"/>
    </source>
</evidence>
<dbReference type="SUPFAM" id="SSF55604">
    <property type="entry name" value="Glucose permease domain IIB"/>
    <property type="match status" value="1"/>
</dbReference>
<feature type="domain" description="PTS EIIB type-1" evidence="19">
    <location>
        <begin position="5"/>
        <end position="87"/>
    </location>
</feature>
<dbReference type="InterPro" id="IPR036878">
    <property type="entry name" value="Glu_permease_IIB"/>
</dbReference>
<feature type="transmembrane region" description="Helical" evidence="17">
    <location>
        <begin position="176"/>
        <end position="197"/>
    </location>
</feature>
<dbReference type="FunFam" id="2.70.70.10:FF:000001">
    <property type="entry name" value="PTS system glucose-specific IIA component"/>
    <property type="match status" value="1"/>
</dbReference>
<evidence type="ECO:0000256" key="3">
    <source>
        <dbReference type="ARBA" id="ARBA00022475"/>
    </source>
</evidence>
<dbReference type="Pfam" id="PF00358">
    <property type="entry name" value="PTS_EIIA_1"/>
    <property type="match status" value="1"/>
</dbReference>
<feature type="domain" description="PTS EIIA type-1" evidence="18">
    <location>
        <begin position="527"/>
        <end position="631"/>
    </location>
</feature>
<dbReference type="PROSITE" id="PS51098">
    <property type="entry name" value="PTS_EIIB_TYPE_1"/>
    <property type="match status" value="1"/>
</dbReference>
<keyword evidence="4" id="KW-0762">Sugar transport</keyword>
<evidence type="ECO:0000256" key="10">
    <source>
        <dbReference type="ARBA" id="ARBA00023136"/>
    </source>
</evidence>
<keyword evidence="9 17" id="KW-1133">Transmembrane helix</keyword>
<dbReference type="PROSITE" id="PS51103">
    <property type="entry name" value="PTS_EIIC_TYPE_1"/>
    <property type="match status" value="1"/>
</dbReference>
<feature type="transmembrane region" description="Helical" evidence="17">
    <location>
        <begin position="372"/>
        <end position="391"/>
    </location>
</feature>
<evidence type="ECO:0000256" key="5">
    <source>
        <dbReference type="ARBA" id="ARBA00022679"/>
    </source>
</evidence>
<feature type="transmembrane region" description="Helical" evidence="17">
    <location>
        <begin position="443"/>
        <end position="465"/>
    </location>
</feature>
<evidence type="ECO:0000256" key="8">
    <source>
        <dbReference type="ARBA" id="ARBA00022777"/>
    </source>
</evidence>
<dbReference type="InterPro" id="IPR013013">
    <property type="entry name" value="PTS_EIIC_1"/>
</dbReference>
<dbReference type="CDD" id="cd00212">
    <property type="entry name" value="PTS_IIB_glc"/>
    <property type="match status" value="1"/>
</dbReference>
<evidence type="ECO:0000256" key="14">
    <source>
        <dbReference type="ARBA" id="ARBA00074554"/>
    </source>
</evidence>
<dbReference type="Gene3D" id="3.30.1360.60">
    <property type="entry name" value="Glucose permease domain IIB"/>
    <property type="match status" value="1"/>
</dbReference>
<dbReference type="GO" id="GO:0015771">
    <property type="term" value="P:trehalose transport"/>
    <property type="evidence" value="ECO:0007669"/>
    <property type="project" value="TreeGrafter"/>
</dbReference>
<dbReference type="OrthoDB" id="9769191at2"/>
<dbReference type="GO" id="GO:0009401">
    <property type="term" value="P:phosphoenolpyruvate-dependent sugar phosphotransferase system"/>
    <property type="evidence" value="ECO:0007669"/>
    <property type="project" value="UniProtKB-KW"/>
</dbReference>
<dbReference type="GO" id="GO:0016301">
    <property type="term" value="F:kinase activity"/>
    <property type="evidence" value="ECO:0007669"/>
    <property type="project" value="UniProtKB-KW"/>
</dbReference>
<dbReference type="NCBIfam" id="TIGR00830">
    <property type="entry name" value="PTBA"/>
    <property type="match status" value="1"/>
</dbReference>
<evidence type="ECO:0000256" key="16">
    <source>
        <dbReference type="PROSITE-ProRule" id="PRU00421"/>
    </source>
</evidence>
<dbReference type="EC" id="2.7.1.211" evidence="11"/>
<dbReference type="NCBIfam" id="TIGR01995">
    <property type="entry name" value="PTS-II-ABC-beta"/>
    <property type="match status" value="1"/>
</dbReference>
<feature type="transmembrane region" description="Helical" evidence="17">
    <location>
        <begin position="398"/>
        <end position="423"/>
    </location>
</feature>
<dbReference type="GO" id="GO:0008982">
    <property type="term" value="F:protein-N(PI)-phosphohistidine-sugar phosphotransferase activity"/>
    <property type="evidence" value="ECO:0007669"/>
    <property type="project" value="InterPro"/>
</dbReference>
<proteinExistence type="predicted"/>
<feature type="transmembrane region" description="Helical" evidence="17">
    <location>
        <begin position="105"/>
        <end position="126"/>
    </location>
</feature>
<keyword evidence="2" id="KW-0813">Transport</keyword>
<dbReference type="GO" id="GO:0005886">
    <property type="term" value="C:plasma membrane"/>
    <property type="evidence" value="ECO:0007669"/>
    <property type="project" value="UniProtKB-SubCell"/>
</dbReference>
<dbReference type="AlphaFoldDB" id="A0A5N1IGB9"/>
<dbReference type="PROSITE" id="PS01035">
    <property type="entry name" value="PTS_EIIB_TYPE_1_CYS"/>
    <property type="match status" value="1"/>
</dbReference>
<comment type="subcellular location">
    <subcellularLocation>
        <location evidence="1">Cell membrane</location>
        <topology evidence="1">Multi-pass membrane protein</topology>
    </subcellularLocation>
</comment>
<dbReference type="InterPro" id="IPR018113">
    <property type="entry name" value="PTrfase_EIIB_Cys"/>
</dbReference>
<dbReference type="Gene3D" id="2.70.70.10">
    <property type="entry name" value="Glucose Permease (Domain IIA)"/>
    <property type="match status" value="1"/>
</dbReference>
<dbReference type="Proteomes" id="UP000327236">
    <property type="component" value="Unassembled WGS sequence"/>
</dbReference>
<feature type="active site" description="Phosphocysteine intermediate; for EIIB activity" evidence="16">
    <location>
        <position position="27"/>
    </location>
</feature>
<evidence type="ECO:0000256" key="7">
    <source>
        <dbReference type="ARBA" id="ARBA00022692"/>
    </source>
</evidence>
<comment type="caution">
    <text evidence="21">The sequence shown here is derived from an EMBL/GenBank/DDBJ whole genome shotgun (WGS) entry which is preliminary data.</text>
</comment>
<feature type="transmembrane region" description="Helical" evidence="17">
    <location>
        <begin position="146"/>
        <end position="169"/>
    </location>
</feature>
<dbReference type="Pfam" id="PF00367">
    <property type="entry name" value="PTS_EIIB"/>
    <property type="match status" value="1"/>
</dbReference>
<organism evidence="21 22">
    <name type="scientific">Lactobacillus jensenii</name>
    <dbReference type="NCBI Taxonomy" id="109790"/>
    <lineage>
        <taxon>Bacteria</taxon>
        <taxon>Bacillati</taxon>
        <taxon>Bacillota</taxon>
        <taxon>Bacilli</taxon>
        <taxon>Lactobacillales</taxon>
        <taxon>Lactobacillaceae</taxon>
        <taxon>Lactobacillus</taxon>
    </lineage>
</organism>
<dbReference type="GO" id="GO:0090589">
    <property type="term" value="F:protein-phosphocysteine-trehalose phosphotransferase system transporter activity"/>
    <property type="evidence" value="ECO:0007669"/>
    <property type="project" value="TreeGrafter"/>
</dbReference>
<feature type="transmembrane region" description="Helical" evidence="17">
    <location>
        <begin position="217"/>
        <end position="243"/>
    </location>
</feature>
<evidence type="ECO:0000256" key="2">
    <source>
        <dbReference type="ARBA" id="ARBA00022448"/>
    </source>
</evidence>
<evidence type="ECO:0000259" key="19">
    <source>
        <dbReference type="PROSITE" id="PS51098"/>
    </source>
</evidence>
<sequence length="656" mass="70211">MMAYEDLSKKIIAGVGGKDNVVSVVHCTTRLRFKLKDEKKAHDDELKNTDGIVTVVKSAGQYQVVIGNEVADVYDTLIKVGGFSDGGQVADDYVDKSNMSIADKFIDIVSGIFTPFLGALASAGMIKGLVAACASLGILSKASGAYQILYAIGDSIFYFLPIMIAVNAAKKFKVELFTAMGIAAAMLYPAIVAISSSKTTLMTIFKGTFLQSDVHTTFFGIPVIMMNYSSTVIPIILAVWFAGYVQKWVKSWVPAVVRTFLVPFFTLLIVVPITFIVIGPVATWLGDLLAAVTNGAYNLSPILAAILMGAFWQVFVIFGVHWGFVAVFFANLAAYGFDKLLVLSSAASFAQIGVVLAILLQTKNEKTKGLAFPAFLSGIFGVTEPAIYGVTLPRKKPFIISCIASALATIIIALGNVKLYMMGGMGIFLYPAAINPKTGIDKSFYFLIAATIVAFILGFVLQMLFGKDAVDAQDQEHIANDVQVAANEAKEIKKNAAVVKPSVDYNKPTTLVSPLNGELIPLSEVKDEVFSTKAMGDGAAIRPSEGVLRAPANGHVVLVFPTGHAIGMHTDDGAEVLMHIGMDTVNLNGKGFETLVKKDQVVKAGDPLVKFDIEAIKKAGYDVTTPIVITNTKNYHKVSLAKQGLVHVGDNVLDLD</sequence>
<evidence type="ECO:0000256" key="17">
    <source>
        <dbReference type="SAM" id="Phobius"/>
    </source>
</evidence>
<dbReference type="InterPro" id="IPR011297">
    <property type="entry name" value="PTS_IIABC_b_glu"/>
</dbReference>
<evidence type="ECO:0000256" key="11">
    <source>
        <dbReference type="ARBA" id="ARBA00044053"/>
    </source>
</evidence>
<dbReference type="PROSITE" id="PS00371">
    <property type="entry name" value="PTS_EIIA_TYPE_1_HIS"/>
    <property type="match status" value="1"/>
</dbReference>
<evidence type="ECO:0000256" key="4">
    <source>
        <dbReference type="ARBA" id="ARBA00022597"/>
    </source>
</evidence>
<keyword evidence="6" id="KW-0598">Phosphotransferase system</keyword>
<evidence type="ECO:0000256" key="6">
    <source>
        <dbReference type="ARBA" id="ARBA00022683"/>
    </source>
</evidence>
<evidence type="ECO:0000313" key="21">
    <source>
        <dbReference type="EMBL" id="KAA9324408.1"/>
    </source>
</evidence>
<dbReference type="InterPro" id="IPR001996">
    <property type="entry name" value="PTS_IIB_1"/>
</dbReference>
<feature type="transmembrane region" description="Helical" evidence="17">
    <location>
        <begin position="255"/>
        <end position="282"/>
    </location>
</feature>
<keyword evidence="3" id="KW-1003">Cell membrane</keyword>